<organism evidence="2 3">
    <name type="scientific">Amorphus orientalis</name>
    <dbReference type="NCBI Taxonomy" id="649198"/>
    <lineage>
        <taxon>Bacteria</taxon>
        <taxon>Pseudomonadati</taxon>
        <taxon>Pseudomonadota</taxon>
        <taxon>Alphaproteobacteria</taxon>
        <taxon>Hyphomicrobiales</taxon>
        <taxon>Amorphaceae</taxon>
        <taxon>Amorphus</taxon>
    </lineage>
</organism>
<dbReference type="AlphaFoldDB" id="A0AAE4ARM4"/>
<keyword evidence="1" id="KW-0472">Membrane</keyword>
<gene>
    <name evidence="2" type="ORF">J2S73_000447</name>
</gene>
<reference evidence="2" key="1">
    <citation type="submission" date="2023-07" db="EMBL/GenBank/DDBJ databases">
        <title>Genomic Encyclopedia of Type Strains, Phase IV (KMG-IV): sequencing the most valuable type-strain genomes for metagenomic binning, comparative biology and taxonomic classification.</title>
        <authorList>
            <person name="Goeker M."/>
        </authorList>
    </citation>
    <scope>NUCLEOTIDE SEQUENCE</scope>
    <source>
        <strain evidence="2">DSM 21202</strain>
    </source>
</reference>
<evidence type="ECO:0000256" key="1">
    <source>
        <dbReference type="SAM" id="Phobius"/>
    </source>
</evidence>
<protein>
    <submittedName>
        <fullName evidence="2">Uncharacterized protein</fullName>
    </submittedName>
</protein>
<dbReference type="EMBL" id="JAUSUL010000001">
    <property type="protein sequence ID" value="MDQ0314010.1"/>
    <property type="molecule type" value="Genomic_DNA"/>
</dbReference>
<keyword evidence="1" id="KW-1133">Transmembrane helix</keyword>
<dbReference type="RefSeq" id="WP_306883798.1">
    <property type="nucleotide sequence ID" value="NZ_JAUSUL010000001.1"/>
</dbReference>
<accession>A0AAE4ARM4</accession>
<dbReference type="InterPro" id="IPR045519">
    <property type="entry name" value="DUF6476"/>
</dbReference>
<comment type="caution">
    <text evidence="2">The sequence shown here is derived from an EMBL/GenBank/DDBJ whole genome shotgun (WGS) entry which is preliminary data.</text>
</comment>
<evidence type="ECO:0000313" key="3">
    <source>
        <dbReference type="Proteomes" id="UP001229244"/>
    </source>
</evidence>
<keyword evidence="3" id="KW-1185">Reference proteome</keyword>
<dbReference type="Proteomes" id="UP001229244">
    <property type="component" value="Unassembled WGS sequence"/>
</dbReference>
<sequence>MNSSALDDGPEPPLDPMMERVQRKLRKLLLVSSLIMVAGFVAVFAAIFYRISQDDAAAPATELAVEIPSGATVRSAAATGDRITLVVEGPDGKTSVHVFDAGSGARLQTVTVGTGAPAAPTAQ</sequence>
<evidence type="ECO:0000313" key="2">
    <source>
        <dbReference type="EMBL" id="MDQ0314010.1"/>
    </source>
</evidence>
<feature type="transmembrane region" description="Helical" evidence="1">
    <location>
        <begin position="28"/>
        <end position="49"/>
    </location>
</feature>
<dbReference type="Pfam" id="PF20082">
    <property type="entry name" value="DUF6476"/>
    <property type="match status" value="1"/>
</dbReference>
<name>A0AAE4ARM4_9HYPH</name>
<keyword evidence="1" id="KW-0812">Transmembrane</keyword>
<proteinExistence type="predicted"/>